<feature type="transmembrane region" description="Helical" evidence="6">
    <location>
        <begin position="170"/>
        <end position="191"/>
    </location>
</feature>
<comment type="subcellular location">
    <subcellularLocation>
        <location evidence="1">Cell membrane</location>
        <topology evidence="1">Multi-pass membrane protein</topology>
    </subcellularLocation>
</comment>
<dbReference type="PANTHER" id="PTHR23531:SF1">
    <property type="entry name" value="QUINOLENE RESISTANCE PROTEIN NORA"/>
    <property type="match status" value="1"/>
</dbReference>
<feature type="transmembrane region" description="Helical" evidence="6">
    <location>
        <begin position="12"/>
        <end position="29"/>
    </location>
</feature>
<evidence type="ECO:0000256" key="2">
    <source>
        <dbReference type="ARBA" id="ARBA00022448"/>
    </source>
</evidence>
<accession>A0A7X0LV85</accession>
<comment type="caution">
    <text evidence="8">The sequence shown here is derived from an EMBL/GenBank/DDBJ whole genome shotgun (WGS) entry which is preliminary data.</text>
</comment>
<dbReference type="GO" id="GO:0005886">
    <property type="term" value="C:plasma membrane"/>
    <property type="evidence" value="ECO:0007669"/>
    <property type="project" value="UniProtKB-SubCell"/>
</dbReference>
<dbReference type="RefSeq" id="WP_184523264.1">
    <property type="nucleotide sequence ID" value="NZ_JACHGK010000002.1"/>
</dbReference>
<evidence type="ECO:0000256" key="6">
    <source>
        <dbReference type="SAM" id="Phobius"/>
    </source>
</evidence>
<evidence type="ECO:0000256" key="4">
    <source>
        <dbReference type="ARBA" id="ARBA00022989"/>
    </source>
</evidence>
<dbReference type="InterPro" id="IPR011701">
    <property type="entry name" value="MFS"/>
</dbReference>
<organism evidence="8 9">
    <name type="scientific">Bacillus benzoevorans</name>
    <dbReference type="NCBI Taxonomy" id="1456"/>
    <lineage>
        <taxon>Bacteria</taxon>
        <taxon>Bacillati</taxon>
        <taxon>Bacillota</taxon>
        <taxon>Bacilli</taxon>
        <taxon>Bacillales</taxon>
        <taxon>Bacillaceae</taxon>
        <taxon>Bacillus</taxon>
    </lineage>
</organism>
<protein>
    <submittedName>
        <fullName evidence="8">MFS family permease</fullName>
    </submittedName>
</protein>
<feature type="transmembrane region" description="Helical" evidence="6">
    <location>
        <begin position="218"/>
        <end position="240"/>
    </location>
</feature>
<gene>
    <name evidence="8" type="ORF">HNR53_000920</name>
</gene>
<dbReference type="CDD" id="cd17489">
    <property type="entry name" value="MFS_YfcJ_like"/>
    <property type="match status" value="1"/>
</dbReference>
<feature type="transmembrane region" description="Helical" evidence="6">
    <location>
        <begin position="81"/>
        <end position="109"/>
    </location>
</feature>
<evidence type="ECO:0000313" key="9">
    <source>
        <dbReference type="Proteomes" id="UP000531594"/>
    </source>
</evidence>
<feature type="transmembrane region" description="Helical" evidence="6">
    <location>
        <begin position="370"/>
        <end position="390"/>
    </location>
</feature>
<keyword evidence="5 6" id="KW-0472">Membrane</keyword>
<dbReference type="InterPro" id="IPR052714">
    <property type="entry name" value="MFS_Exporter"/>
</dbReference>
<keyword evidence="4 6" id="KW-1133">Transmembrane helix</keyword>
<feature type="transmembrane region" description="Helical" evidence="6">
    <location>
        <begin position="115"/>
        <end position="132"/>
    </location>
</feature>
<feature type="transmembrane region" description="Helical" evidence="6">
    <location>
        <begin position="252"/>
        <end position="270"/>
    </location>
</feature>
<feature type="domain" description="Major facilitator superfamily (MFS) profile" evidence="7">
    <location>
        <begin position="15"/>
        <end position="394"/>
    </location>
</feature>
<feature type="transmembrane region" description="Helical" evidence="6">
    <location>
        <begin position="311"/>
        <end position="332"/>
    </location>
</feature>
<keyword evidence="3 6" id="KW-0812">Transmembrane</keyword>
<dbReference type="EMBL" id="JACHGK010000002">
    <property type="protein sequence ID" value="MBB6444312.1"/>
    <property type="molecule type" value="Genomic_DNA"/>
</dbReference>
<feature type="transmembrane region" description="Helical" evidence="6">
    <location>
        <begin position="144"/>
        <end position="164"/>
    </location>
</feature>
<dbReference type="Pfam" id="PF07690">
    <property type="entry name" value="MFS_1"/>
    <property type="match status" value="1"/>
</dbReference>
<feature type="transmembrane region" description="Helical" evidence="6">
    <location>
        <begin position="277"/>
        <end position="299"/>
    </location>
</feature>
<feature type="transmembrane region" description="Helical" evidence="6">
    <location>
        <begin position="344"/>
        <end position="364"/>
    </location>
</feature>
<evidence type="ECO:0000259" key="7">
    <source>
        <dbReference type="PROSITE" id="PS50850"/>
    </source>
</evidence>
<keyword evidence="9" id="KW-1185">Reference proteome</keyword>
<dbReference type="GO" id="GO:0022857">
    <property type="term" value="F:transmembrane transporter activity"/>
    <property type="evidence" value="ECO:0007669"/>
    <property type="project" value="InterPro"/>
</dbReference>
<feature type="transmembrane region" description="Helical" evidence="6">
    <location>
        <begin position="49"/>
        <end position="69"/>
    </location>
</feature>
<dbReference type="SUPFAM" id="SSF103473">
    <property type="entry name" value="MFS general substrate transporter"/>
    <property type="match status" value="1"/>
</dbReference>
<evidence type="ECO:0000256" key="1">
    <source>
        <dbReference type="ARBA" id="ARBA00004651"/>
    </source>
</evidence>
<sequence length="409" mass="44275">MQTQTIRQEKLWTAHFMLIFIYSLFTSIANGMLMTGLPLYAIHLGGDNSVAGMLWGLFMLFAILFRPFFGKLIDEKSRRLVLIIGGVISAFISLSYVLAFSSLGILLLLRSLHGIGFSATTNASGTIVSDIVPKSRLAEGVGYFGLSNTIATAIGPAFCLYLIHQYSYNLVFIVTSFIGFIALGCSFFIRYEKKSAEHINRTKPKGKRSLADLMVEKTALPSALVTTFVFVAVGSAISFIPIYAQSLEIEDIGLYFTVSSIALLITRLFAGKIADNYGPAFVIIPGLILLVLSFVLLAYATSLTGMLISGVLYGLGLGSSDPTINAVMIRVCPVDRRGAGNSTLFLAKDIGGGIGAVALGFVSLHTGFRFVFLICSLSIVLSFIAYQFVLRKQINSIRKLEEAANKIAL</sequence>
<keyword evidence="2" id="KW-0813">Transport</keyword>
<dbReference type="Proteomes" id="UP000531594">
    <property type="component" value="Unassembled WGS sequence"/>
</dbReference>
<evidence type="ECO:0000313" key="8">
    <source>
        <dbReference type="EMBL" id="MBB6444312.1"/>
    </source>
</evidence>
<evidence type="ECO:0000256" key="5">
    <source>
        <dbReference type="ARBA" id="ARBA00023136"/>
    </source>
</evidence>
<dbReference type="PANTHER" id="PTHR23531">
    <property type="entry name" value="QUINOLENE RESISTANCE PROTEIN NORA"/>
    <property type="match status" value="1"/>
</dbReference>
<reference evidence="8 9" key="1">
    <citation type="submission" date="2020-08" db="EMBL/GenBank/DDBJ databases">
        <title>Genomic Encyclopedia of Type Strains, Phase IV (KMG-IV): sequencing the most valuable type-strain genomes for metagenomic binning, comparative biology and taxonomic classification.</title>
        <authorList>
            <person name="Goeker M."/>
        </authorList>
    </citation>
    <scope>NUCLEOTIDE SEQUENCE [LARGE SCALE GENOMIC DNA]</scope>
    <source>
        <strain evidence="8 9">DSM 5391</strain>
    </source>
</reference>
<name>A0A7X0LV85_9BACI</name>
<proteinExistence type="predicted"/>
<dbReference type="InterPro" id="IPR020846">
    <property type="entry name" value="MFS_dom"/>
</dbReference>
<dbReference type="AlphaFoldDB" id="A0A7X0LV85"/>
<dbReference type="PROSITE" id="PS50850">
    <property type="entry name" value="MFS"/>
    <property type="match status" value="1"/>
</dbReference>
<evidence type="ECO:0000256" key="3">
    <source>
        <dbReference type="ARBA" id="ARBA00022692"/>
    </source>
</evidence>
<dbReference type="Gene3D" id="1.20.1250.20">
    <property type="entry name" value="MFS general substrate transporter like domains"/>
    <property type="match status" value="2"/>
</dbReference>
<dbReference type="InterPro" id="IPR036259">
    <property type="entry name" value="MFS_trans_sf"/>
</dbReference>